<accession>X1HTU7</accession>
<reference evidence="1" key="1">
    <citation type="journal article" date="2014" name="Front. Microbiol.">
        <title>High frequency of phylogenetically diverse reductive dehalogenase-homologous genes in deep subseafloor sedimentary metagenomes.</title>
        <authorList>
            <person name="Kawai M."/>
            <person name="Futagami T."/>
            <person name="Toyoda A."/>
            <person name="Takaki Y."/>
            <person name="Nishi S."/>
            <person name="Hori S."/>
            <person name="Arai W."/>
            <person name="Tsubouchi T."/>
            <person name="Morono Y."/>
            <person name="Uchiyama I."/>
            <person name="Ito T."/>
            <person name="Fujiyama A."/>
            <person name="Inagaki F."/>
            <person name="Takami H."/>
        </authorList>
    </citation>
    <scope>NUCLEOTIDE SEQUENCE</scope>
    <source>
        <strain evidence="1">Expedition CK06-06</strain>
    </source>
</reference>
<evidence type="ECO:0000313" key="1">
    <source>
        <dbReference type="EMBL" id="GAH60460.1"/>
    </source>
</evidence>
<protein>
    <submittedName>
        <fullName evidence="1">Uncharacterized protein</fullName>
    </submittedName>
</protein>
<comment type="caution">
    <text evidence="1">The sequence shown here is derived from an EMBL/GenBank/DDBJ whole genome shotgun (WGS) entry which is preliminary data.</text>
</comment>
<dbReference type="EMBL" id="BARU01017477">
    <property type="protein sequence ID" value="GAH60460.1"/>
    <property type="molecule type" value="Genomic_DNA"/>
</dbReference>
<dbReference type="AlphaFoldDB" id="X1HTU7"/>
<gene>
    <name evidence="1" type="ORF">S03H2_28986</name>
</gene>
<proteinExistence type="predicted"/>
<sequence length="90" mass="10742">MKDLDTMRYEKELNMSNHDHSIDEGLEEWLKENEGKVCAQHAAWDFCGYVWYELGKFYEQVWQHNSPIEEISADTLEELMTKANDKYGYD</sequence>
<organism evidence="1">
    <name type="scientific">marine sediment metagenome</name>
    <dbReference type="NCBI Taxonomy" id="412755"/>
    <lineage>
        <taxon>unclassified sequences</taxon>
        <taxon>metagenomes</taxon>
        <taxon>ecological metagenomes</taxon>
    </lineage>
</organism>
<name>X1HTU7_9ZZZZ</name>